<evidence type="ECO:0000313" key="2">
    <source>
        <dbReference type="Proteomes" id="UP000029868"/>
    </source>
</evidence>
<reference evidence="1 2" key="1">
    <citation type="submission" date="2014-08" db="EMBL/GenBank/DDBJ databases">
        <title>Genomic and Phenotypic Diversity of Colwellia psychrerythraea strains from Disparate Marine Basins.</title>
        <authorList>
            <person name="Techtmann S.M."/>
            <person name="Stelling S.C."/>
            <person name="Utturkar S.M."/>
            <person name="Alshibli N."/>
            <person name="Harris A."/>
            <person name="Brown S.D."/>
            <person name="Hazen T.C."/>
        </authorList>
    </citation>
    <scope>NUCLEOTIDE SEQUENCE [LARGE SCALE GENOMIC DNA]</scope>
    <source>
        <strain evidence="1 2">GAB14E</strain>
    </source>
</reference>
<gene>
    <name evidence="1" type="ORF">GAB14E_2434</name>
</gene>
<proteinExistence type="predicted"/>
<dbReference type="EMBL" id="JQEC01000021">
    <property type="protein sequence ID" value="KGJ93879.1"/>
    <property type="molecule type" value="Genomic_DNA"/>
</dbReference>
<dbReference type="RefSeq" id="WP_033082098.1">
    <property type="nucleotide sequence ID" value="NZ_JQEC01000021.1"/>
</dbReference>
<protein>
    <submittedName>
        <fullName evidence="1">Uncharacterized protein</fullName>
    </submittedName>
</protein>
<dbReference type="PATRIC" id="fig|28229.3.peg.2056"/>
<sequence>MKSIIGILLFSVGLTCQAIEISTENSAKYELETVELLNALREAHNTSKWEFTDKVHIKRKTIPHSHPILTLHTRHTSREQKDLLLSTYIHEQIHWHLDNNESKINAAIEELKTVFKNVPVGYPEGARDEYSTYQHLIVCYLELEAITELLSQSRVNSVSKFWKSDHYTWIYKQIEQEKETLKNIVEKYGLKIV</sequence>
<evidence type="ECO:0000313" key="1">
    <source>
        <dbReference type="EMBL" id="KGJ93879.1"/>
    </source>
</evidence>
<comment type="caution">
    <text evidence="1">The sequence shown here is derived from an EMBL/GenBank/DDBJ whole genome shotgun (WGS) entry which is preliminary data.</text>
</comment>
<name>A0A099KSX8_COLPS</name>
<dbReference type="AlphaFoldDB" id="A0A099KSX8"/>
<dbReference type="OrthoDB" id="5195461at2"/>
<organism evidence="1 2">
    <name type="scientific">Colwellia psychrerythraea</name>
    <name type="common">Vibrio psychroerythus</name>
    <dbReference type="NCBI Taxonomy" id="28229"/>
    <lineage>
        <taxon>Bacteria</taxon>
        <taxon>Pseudomonadati</taxon>
        <taxon>Pseudomonadota</taxon>
        <taxon>Gammaproteobacteria</taxon>
        <taxon>Alteromonadales</taxon>
        <taxon>Colwelliaceae</taxon>
        <taxon>Colwellia</taxon>
    </lineage>
</organism>
<dbReference type="Proteomes" id="UP000029868">
    <property type="component" value="Unassembled WGS sequence"/>
</dbReference>
<accession>A0A099KSX8</accession>